<dbReference type="InterPro" id="IPR027417">
    <property type="entry name" value="P-loop_NTPase"/>
</dbReference>
<dbReference type="KEGG" id="pshq:F3W81_01170"/>
<dbReference type="InterPro" id="IPR003439">
    <property type="entry name" value="ABC_transporter-like_ATP-bd"/>
</dbReference>
<feature type="domain" description="ABC transporter" evidence="5">
    <location>
        <begin position="20"/>
        <end position="249"/>
    </location>
</feature>
<dbReference type="GO" id="GO:0005524">
    <property type="term" value="F:ATP binding"/>
    <property type="evidence" value="ECO:0007669"/>
    <property type="project" value="UniProtKB-KW"/>
</dbReference>
<evidence type="ECO:0000259" key="5">
    <source>
        <dbReference type="PROSITE" id="PS50893"/>
    </source>
</evidence>
<sequence length="266" mass="28834">MSPQGNGDFKSPRRKDRAVISVSGLSKSFKMEGGNSVLALSPMDHHIPEGAFVSIVGPSGCGKSTFLRLVAGLEDASGGTIDLATGAIRRPVGFVFQDAVLLPWKSVRDNIRFPLDTSGVKRAAGNARVQELIDLVGLTGFEDALPKQLSGGMRQRAAIARALADDPPILLMDEPFSAVDLLTRETLNDELLKIWQQTGKTILLVTHSVEEAAYLGSEIMVMSPRPGRLKKTYSVDLPYPRTPDTKALPGYHALVSDLRRDLRDTE</sequence>
<accession>A0A7L9WH57</accession>
<name>A0A7L9WH57_9RHOB</name>
<dbReference type="InterPro" id="IPR003593">
    <property type="entry name" value="AAA+_ATPase"/>
</dbReference>
<protein>
    <submittedName>
        <fullName evidence="6">ATP-binding cassette domain-containing protein</fullName>
    </submittedName>
</protein>
<organism evidence="6 7">
    <name type="scientific">Pseudooceanicola spongiae</name>
    <dbReference type="NCBI Taxonomy" id="2613965"/>
    <lineage>
        <taxon>Bacteria</taxon>
        <taxon>Pseudomonadati</taxon>
        <taxon>Pseudomonadota</taxon>
        <taxon>Alphaproteobacteria</taxon>
        <taxon>Rhodobacterales</taxon>
        <taxon>Paracoccaceae</taxon>
        <taxon>Pseudooceanicola</taxon>
    </lineage>
</organism>
<evidence type="ECO:0000313" key="7">
    <source>
        <dbReference type="Proteomes" id="UP000594118"/>
    </source>
</evidence>
<keyword evidence="2" id="KW-0813">Transport</keyword>
<dbReference type="PANTHER" id="PTHR42788">
    <property type="entry name" value="TAURINE IMPORT ATP-BINDING PROTEIN-RELATED"/>
    <property type="match status" value="1"/>
</dbReference>
<dbReference type="Pfam" id="PF00005">
    <property type="entry name" value="ABC_tran"/>
    <property type="match status" value="1"/>
</dbReference>
<keyword evidence="3" id="KW-0547">Nucleotide-binding</keyword>
<comment type="similarity">
    <text evidence="1">Belongs to the ABC transporter superfamily.</text>
</comment>
<dbReference type="PROSITE" id="PS50893">
    <property type="entry name" value="ABC_TRANSPORTER_2"/>
    <property type="match status" value="1"/>
</dbReference>
<dbReference type="EMBL" id="CP045201">
    <property type="protein sequence ID" value="QOL79559.1"/>
    <property type="molecule type" value="Genomic_DNA"/>
</dbReference>
<dbReference type="InterPro" id="IPR050166">
    <property type="entry name" value="ABC_transporter_ATP-bind"/>
</dbReference>
<dbReference type="InterPro" id="IPR017871">
    <property type="entry name" value="ABC_transporter-like_CS"/>
</dbReference>
<dbReference type="Proteomes" id="UP000594118">
    <property type="component" value="Chromosome"/>
</dbReference>
<evidence type="ECO:0000313" key="6">
    <source>
        <dbReference type="EMBL" id="QOL79559.1"/>
    </source>
</evidence>
<gene>
    <name evidence="6" type="ORF">F3W81_01170</name>
</gene>
<evidence type="ECO:0000256" key="1">
    <source>
        <dbReference type="ARBA" id="ARBA00005417"/>
    </source>
</evidence>
<dbReference type="SUPFAM" id="SSF52540">
    <property type="entry name" value="P-loop containing nucleoside triphosphate hydrolases"/>
    <property type="match status" value="1"/>
</dbReference>
<dbReference type="AlphaFoldDB" id="A0A7L9WH57"/>
<dbReference type="GO" id="GO:0016887">
    <property type="term" value="F:ATP hydrolysis activity"/>
    <property type="evidence" value="ECO:0007669"/>
    <property type="project" value="InterPro"/>
</dbReference>
<keyword evidence="7" id="KW-1185">Reference proteome</keyword>
<dbReference type="PROSITE" id="PS00211">
    <property type="entry name" value="ABC_TRANSPORTER_1"/>
    <property type="match status" value="1"/>
</dbReference>
<dbReference type="Gene3D" id="3.40.50.300">
    <property type="entry name" value="P-loop containing nucleotide triphosphate hydrolases"/>
    <property type="match status" value="1"/>
</dbReference>
<reference evidence="6 7" key="1">
    <citation type="submission" date="2019-10" db="EMBL/GenBank/DDBJ databases">
        <title>Pseudopuniceibacterium sp. HQ09 islated from Antarctica.</title>
        <authorList>
            <person name="Liao L."/>
            <person name="Su S."/>
            <person name="Chen B."/>
            <person name="Yu Y."/>
        </authorList>
    </citation>
    <scope>NUCLEOTIDE SEQUENCE [LARGE SCALE GENOMIC DNA]</scope>
    <source>
        <strain evidence="6 7">HQ09</strain>
    </source>
</reference>
<evidence type="ECO:0000256" key="4">
    <source>
        <dbReference type="ARBA" id="ARBA00022840"/>
    </source>
</evidence>
<proteinExistence type="inferred from homology"/>
<evidence type="ECO:0000256" key="3">
    <source>
        <dbReference type="ARBA" id="ARBA00022741"/>
    </source>
</evidence>
<dbReference type="SMART" id="SM00382">
    <property type="entry name" value="AAA"/>
    <property type="match status" value="1"/>
</dbReference>
<keyword evidence="4 6" id="KW-0067">ATP-binding</keyword>
<evidence type="ECO:0000256" key="2">
    <source>
        <dbReference type="ARBA" id="ARBA00022448"/>
    </source>
</evidence>
<dbReference type="CDD" id="cd03293">
    <property type="entry name" value="ABC_NrtD_SsuB_transporters"/>
    <property type="match status" value="1"/>
</dbReference>
<dbReference type="PANTHER" id="PTHR42788:SF13">
    <property type="entry name" value="ALIPHATIC SULFONATES IMPORT ATP-BINDING PROTEIN SSUB"/>
    <property type="match status" value="1"/>
</dbReference>